<keyword evidence="7" id="KW-0449">Lipoprotein</keyword>
<gene>
    <name evidence="11" type="ORF">H7C18_29195</name>
</gene>
<comment type="similarity">
    <text evidence="2">Belongs to the GerABKC lipoprotein family.</text>
</comment>
<evidence type="ECO:0000256" key="5">
    <source>
        <dbReference type="ARBA" id="ARBA00023136"/>
    </source>
</evidence>
<dbReference type="InterPro" id="IPR057336">
    <property type="entry name" value="GerAC_N"/>
</dbReference>
<reference evidence="11 12" key="1">
    <citation type="submission" date="2020-08" db="EMBL/GenBank/DDBJ databases">
        <title>Cohnella phylogeny.</title>
        <authorList>
            <person name="Dunlap C."/>
        </authorList>
    </citation>
    <scope>NUCLEOTIDE SEQUENCE [LARGE SCALE GENOMIC DNA]</scope>
    <source>
        <strain evidence="11 12">CBP 2801</strain>
    </source>
</reference>
<dbReference type="NCBIfam" id="TIGR02887">
    <property type="entry name" value="spore_ger_x_C"/>
    <property type="match status" value="1"/>
</dbReference>
<evidence type="ECO:0000313" key="11">
    <source>
        <dbReference type="EMBL" id="MBB6734996.1"/>
    </source>
</evidence>
<accession>A0A7X0SS71</accession>
<evidence type="ECO:0000256" key="1">
    <source>
        <dbReference type="ARBA" id="ARBA00004635"/>
    </source>
</evidence>
<dbReference type="Proteomes" id="UP000564644">
    <property type="component" value="Unassembled WGS sequence"/>
</dbReference>
<dbReference type="GO" id="GO:0009847">
    <property type="term" value="P:spore germination"/>
    <property type="evidence" value="ECO:0007669"/>
    <property type="project" value="InterPro"/>
</dbReference>
<dbReference type="InterPro" id="IPR046953">
    <property type="entry name" value="Spore_GerAC-like_C"/>
</dbReference>
<keyword evidence="4 8" id="KW-0732">Signal</keyword>
<dbReference type="PANTHER" id="PTHR35789:SF1">
    <property type="entry name" value="SPORE GERMINATION PROTEIN B3"/>
    <property type="match status" value="1"/>
</dbReference>
<comment type="caution">
    <text evidence="11">The sequence shown here is derived from an EMBL/GenBank/DDBJ whole genome shotgun (WGS) entry which is preliminary data.</text>
</comment>
<dbReference type="PROSITE" id="PS51257">
    <property type="entry name" value="PROKAR_LIPOPROTEIN"/>
    <property type="match status" value="1"/>
</dbReference>
<evidence type="ECO:0000256" key="3">
    <source>
        <dbReference type="ARBA" id="ARBA00022544"/>
    </source>
</evidence>
<organism evidence="11 12">
    <name type="scientific">Cohnella zeiphila</name>
    <dbReference type="NCBI Taxonomy" id="2761120"/>
    <lineage>
        <taxon>Bacteria</taxon>
        <taxon>Bacillati</taxon>
        <taxon>Bacillota</taxon>
        <taxon>Bacilli</taxon>
        <taxon>Bacillales</taxon>
        <taxon>Paenibacillaceae</taxon>
        <taxon>Cohnella</taxon>
    </lineage>
</organism>
<keyword evidence="3" id="KW-0309">Germination</keyword>
<evidence type="ECO:0000256" key="4">
    <source>
        <dbReference type="ARBA" id="ARBA00022729"/>
    </source>
</evidence>
<dbReference type="Gene3D" id="3.30.300.210">
    <property type="entry name" value="Nutrient germinant receptor protein C, domain 3"/>
    <property type="match status" value="1"/>
</dbReference>
<feature type="chain" id="PRO_5039342246" evidence="8">
    <location>
        <begin position="21"/>
        <end position="368"/>
    </location>
</feature>
<dbReference type="InterPro" id="IPR008844">
    <property type="entry name" value="Spore_GerAC-like"/>
</dbReference>
<feature type="domain" description="Spore germination GerAC-like C-terminal" evidence="9">
    <location>
        <begin position="207"/>
        <end position="365"/>
    </location>
</feature>
<evidence type="ECO:0000256" key="6">
    <source>
        <dbReference type="ARBA" id="ARBA00023139"/>
    </source>
</evidence>
<dbReference type="Pfam" id="PF05504">
    <property type="entry name" value="Spore_GerAC"/>
    <property type="match status" value="1"/>
</dbReference>
<dbReference type="Pfam" id="PF25198">
    <property type="entry name" value="Spore_GerAC_N"/>
    <property type="match status" value="1"/>
</dbReference>
<evidence type="ECO:0000256" key="2">
    <source>
        <dbReference type="ARBA" id="ARBA00007886"/>
    </source>
</evidence>
<name>A0A7X0SS71_9BACL</name>
<feature type="signal peptide" evidence="8">
    <location>
        <begin position="1"/>
        <end position="20"/>
    </location>
</feature>
<dbReference type="RefSeq" id="WP_185132654.1">
    <property type="nucleotide sequence ID" value="NZ_JACJVO010000040.1"/>
</dbReference>
<comment type="subcellular location">
    <subcellularLocation>
        <location evidence="1">Membrane</location>
        <topology evidence="1">Lipid-anchor</topology>
    </subcellularLocation>
</comment>
<keyword evidence="5" id="KW-0472">Membrane</keyword>
<sequence length="368" mass="41737">MKGKRLLVLLTLLLAGSALGGCGFKDIDKRFFVVAMSVDPSGKEDKKYLVTVKLAIPSPSEKFGSNQYTLVSEDTDSIAQAVRIIKSKVDKELDLGHLKAIVIGRELVEKGNMDEVMDWFVRRRDIQNIAWVAAGVPDGRSILDLRPPTERLPSNMLFMSFGQVGTETAYIVSEYLFDFRRRLRERGLDPILPIVESRGDQQVAINKVALLDKNKMRLVLDPLDTKIFNSFYQGIGKYDIQIRQDQGYFIISADNVKGSFTIENVQGKTVITLKPHIHGIIEEATSPISKTELAKYERQAEQEIKERALQFVKRLQQANIDPIGFGLRYRARHPGNPDHVWKKWVELYPEVEFRVQPHVRLTSTGQLG</sequence>
<keyword evidence="6" id="KW-0564">Palmitate</keyword>
<dbReference type="InterPro" id="IPR038501">
    <property type="entry name" value="Spore_GerAC_C_sf"/>
</dbReference>
<feature type="domain" description="Spore germination protein N-terminal" evidence="10">
    <location>
        <begin position="25"/>
        <end position="196"/>
    </location>
</feature>
<keyword evidence="12" id="KW-1185">Reference proteome</keyword>
<evidence type="ECO:0000256" key="8">
    <source>
        <dbReference type="SAM" id="SignalP"/>
    </source>
</evidence>
<dbReference type="AlphaFoldDB" id="A0A7X0SS71"/>
<dbReference type="EMBL" id="JACJVO010000040">
    <property type="protein sequence ID" value="MBB6734996.1"/>
    <property type="molecule type" value="Genomic_DNA"/>
</dbReference>
<evidence type="ECO:0000259" key="10">
    <source>
        <dbReference type="Pfam" id="PF25198"/>
    </source>
</evidence>
<dbReference type="GO" id="GO:0016020">
    <property type="term" value="C:membrane"/>
    <property type="evidence" value="ECO:0007669"/>
    <property type="project" value="UniProtKB-SubCell"/>
</dbReference>
<proteinExistence type="inferred from homology"/>
<evidence type="ECO:0000259" key="9">
    <source>
        <dbReference type="Pfam" id="PF05504"/>
    </source>
</evidence>
<protein>
    <submittedName>
        <fullName evidence="11">Ger(X)C family spore germination protein</fullName>
    </submittedName>
</protein>
<dbReference type="PANTHER" id="PTHR35789">
    <property type="entry name" value="SPORE GERMINATION PROTEIN B3"/>
    <property type="match status" value="1"/>
</dbReference>
<evidence type="ECO:0000256" key="7">
    <source>
        <dbReference type="ARBA" id="ARBA00023288"/>
    </source>
</evidence>
<evidence type="ECO:0000313" key="12">
    <source>
        <dbReference type="Proteomes" id="UP000564644"/>
    </source>
</evidence>